<dbReference type="InterPro" id="IPR040174">
    <property type="entry name" value="RNLS"/>
</dbReference>
<dbReference type="Proteomes" id="UP001054837">
    <property type="component" value="Unassembled WGS sequence"/>
</dbReference>
<dbReference type="GO" id="GO:0005576">
    <property type="term" value="C:extracellular region"/>
    <property type="evidence" value="ECO:0007669"/>
    <property type="project" value="TreeGrafter"/>
</dbReference>
<name>A0AAV4S681_9ARAC</name>
<sequence length="338" mass="37683">MHRLAIVGCGITGAVTALLLKQKMPELSVIIIEKSKGTGGRMCTSRSSFGNSVDLGAQFITKSSKLTNIQNRLYNSLLDEGIFQPMPNNIEGIKSASSAVSNFICPQGSGSLVKYFLEKAGCDVLYEHRVIKINAIKEKWETLCENGTSHEFDAVVLTIPVPQVLQLDGLHSYLESDQLEKLKAVEYCSRYAVGFFYDTELSFFKDIPWSAKFLSDDIIRFCAFDVHKRRASGLPSIVFHTSKEFGKKYIDENAETVRDIITQRIKTLFPDIPIPAETKFHKWRYSQVEKSYSGEPGCLVLSKRPVLICGGDGFTHSNFEGCVLSAENIVQKLLDVSN</sequence>
<dbReference type="InterPro" id="IPR002937">
    <property type="entry name" value="Amino_oxidase"/>
</dbReference>
<dbReference type="PANTHER" id="PTHR23357:SF1">
    <property type="entry name" value="RENALASE"/>
    <property type="match status" value="1"/>
</dbReference>
<gene>
    <name evidence="2" type="primary">RNLS</name>
    <name evidence="2" type="ORF">CDAR_375471</name>
</gene>
<protein>
    <submittedName>
        <fullName evidence="2">Renalase</fullName>
    </submittedName>
</protein>
<evidence type="ECO:0000313" key="3">
    <source>
        <dbReference type="Proteomes" id="UP001054837"/>
    </source>
</evidence>
<accession>A0AAV4S681</accession>
<comment type="caution">
    <text evidence="2">The sequence shown here is derived from an EMBL/GenBank/DDBJ whole genome shotgun (WGS) entry which is preliminary data.</text>
</comment>
<dbReference type="Gene3D" id="3.50.50.60">
    <property type="entry name" value="FAD/NAD(P)-binding domain"/>
    <property type="match status" value="1"/>
</dbReference>
<feature type="domain" description="Amine oxidase" evidence="1">
    <location>
        <begin position="103"/>
        <end position="332"/>
    </location>
</feature>
<dbReference type="InterPro" id="IPR036188">
    <property type="entry name" value="FAD/NAD-bd_sf"/>
</dbReference>
<dbReference type="GO" id="GO:0016651">
    <property type="term" value="F:oxidoreductase activity, acting on NAD(P)H"/>
    <property type="evidence" value="ECO:0007669"/>
    <property type="project" value="InterPro"/>
</dbReference>
<dbReference type="EMBL" id="BPLQ01007213">
    <property type="protein sequence ID" value="GIY28696.1"/>
    <property type="molecule type" value="Genomic_DNA"/>
</dbReference>
<keyword evidence="3" id="KW-1185">Reference proteome</keyword>
<dbReference type="Gene3D" id="3.90.660.10">
    <property type="match status" value="1"/>
</dbReference>
<dbReference type="Pfam" id="PF01593">
    <property type="entry name" value="Amino_oxidase"/>
    <property type="match status" value="1"/>
</dbReference>
<evidence type="ECO:0000259" key="1">
    <source>
        <dbReference type="Pfam" id="PF01593"/>
    </source>
</evidence>
<dbReference type="SUPFAM" id="SSF51905">
    <property type="entry name" value="FAD/NAD(P)-binding domain"/>
    <property type="match status" value="1"/>
</dbReference>
<evidence type="ECO:0000313" key="2">
    <source>
        <dbReference type="EMBL" id="GIY28696.1"/>
    </source>
</evidence>
<organism evidence="2 3">
    <name type="scientific">Caerostris darwini</name>
    <dbReference type="NCBI Taxonomy" id="1538125"/>
    <lineage>
        <taxon>Eukaryota</taxon>
        <taxon>Metazoa</taxon>
        <taxon>Ecdysozoa</taxon>
        <taxon>Arthropoda</taxon>
        <taxon>Chelicerata</taxon>
        <taxon>Arachnida</taxon>
        <taxon>Araneae</taxon>
        <taxon>Araneomorphae</taxon>
        <taxon>Entelegynae</taxon>
        <taxon>Araneoidea</taxon>
        <taxon>Araneidae</taxon>
        <taxon>Caerostris</taxon>
    </lineage>
</organism>
<dbReference type="PANTHER" id="PTHR23357">
    <property type="entry name" value="RENALASE"/>
    <property type="match status" value="1"/>
</dbReference>
<dbReference type="Pfam" id="PF13450">
    <property type="entry name" value="NAD_binding_8"/>
    <property type="match status" value="1"/>
</dbReference>
<reference evidence="2 3" key="1">
    <citation type="submission" date="2021-06" db="EMBL/GenBank/DDBJ databases">
        <title>Caerostris darwini draft genome.</title>
        <authorList>
            <person name="Kono N."/>
            <person name="Arakawa K."/>
        </authorList>
    </citation>
    <scope>NUCLEOTIDE SEQUENCE [LARGE SCALE GENOMIC DNA]</scope>
</reference>
<dbReference type="AlphaFoldDB" id="A0AAV4S681"/>
<proteinExistence type="predicted"/>